<keyword evidence="2" id="KW-1185">Reference proteome</keyword>
<comment type="caution">
    <text evidence="1">The sequence shown here is derived from an EMBL/GenBank/DDBJ whole genome shotgun (WGS) entry which is preliminary data.</text>
</comment>
<name>A0A5J5CJX0_9PERO</name>
<sequence length="352" mass="39662">MMETLVYRQNDCTDGKSDVMPMENLKKSVRVVMRYSNQCLGSGCSRSELLQLLKGILRNILDLSKFSIVSSGTKHYGAQTVLQPIGHHFSNGGVCVHEVARLCVNALDGGQAVIFRAPAGRHVLLHPAKERLRNLKDADRPGVALPVARHLKLLNLTHAFLWEKHQHPRPVYVSATEAAEAIEHCTTCVPRGSYKNEVVAHLWEAVGEELGHQLQGEHLLRNFLHRVSFATQHPHVKPFLIKLFPVTQNVPDGCLCLLAYYPIHLHPGESLYDVFTVHIQVDDQSGFFDVLHCCSMKRVRACQGNNTPRDREVTQSLAFFLQETLSANCCQLGSHRHLPRRLQDIVININYR</sequence>
<gene>
    <name evidence="1" type="ORF">FQN60_013528</name>
</gene>
<evidence type="ECO:0000313" key="2">
    <source>
        <dbReference type="Proteomes" id="UP000327493"/>
    </source>
</evidence>
<reference evidence="1 2" key="1">
    <citation type="submission" date="2019-08" db="EMBL/GenBank/DDBJ databases">
        <title>A chromosome-level genome assembly, high-density linkage maps, and genome scans reveal the genomic architecture of hybrid incompatibilities underlying speciation via character displacement in darters (Percidae: Etheostominae).</title>
        <authorList>
            <person name="Moran R.L."/>
            <person name="Catchen J.M."/>
            <person name="Fuller R.C."/>
        </authorList>
    </citation>
    <scope>NUCLEOTIDE SEQUENCE [LARGE SCALE GENOMIC DNA]</scope>
    <source>
        <strain evidence="1">EspeVRDwgs_2016</strain>
        <tissue evidence="1">Muscle</tissue>
    </source>
</reference>
<evidence type="ECO:0000313" key="1">
    <source>
        <dbReference type="EMBL" id="KAA8580570.1"/>
    </source>
</evidence>
<dbReference type="AlphaFoldDB" id="A0A5J5CJX0"/>
<organism evidence="1 2">
    <name type="scientific">Etheostoma spectabile</name>
    <name type="common">orangethroat darter</name>
    <dbReference type="NCBI Taxonomy" id="54343"/>
    <lineage>
        <taxon>Eukaryota</taxon>
        <taxon>Metazoa</taxon>
        <taxon>Chordata</taxon>
        <taxon>Craniata</taxon>
        <taxon>Vertebrata</taxon>
        <taxon>Euteleostomi</taxon>
        <taxon>Actinopterygii</taxon>
        <taxon>Neopterygii</taxon>
        <taxon>Teleostei</taxon>
        <taxon>Neoteleostei</taxon>
        <taxon>Acanthomorphata</taxon>
        <taxon>Eupercaria</taxon>
        <taxon>Perciformes</taxon>
        <taxon>Percoidei</taxon>
        <taxon>Percidae</taxon>
        <taxon>Etheostomatinae</taxon>
        <taxon>Etheostoma</taxon>
    </lineage>
</organism>
<dbReference type="EMBL" id="VOFY01000022">
    <property type="protein sequence ID" value="KAA8580570.1"/>
    <property type="molecule type" value="Genomic_DNA"/>
</dbReference>
<accession>A0A5J5CJX0</accession>
<proteinExistence type="predicted"/>
<protein>
    <submittedName>
        <fullName evidence="1">Uncharacterized protein</fullName>
    </submittedName>
</protein>
<dbReference type="Proteomes" id="UP000327493">
    <property type="component" value="Chromosome 22"/>
</dbReference>